<protein>
    <submittedName>
        <fullName evidence="1">Uncharacterized protein</fullName>
    </submittedName>
</protein>
<comment type="caution">
    <text evidence="1">The sequence shown here is derived from an EMBL/GenBank/DDBJ whole genome shotgun (WGS) entry which is preliminary data.</text>
</comment>
<keyword evidence="2" id="KW-1185">Reference proteome</keyword>
<dbReference type="Proteomes" id="UP000309997">
    <property type="component" value="Unassembled WGS sequence"/>
</dbReference>
<evidence type="ECO:0000313" key="2">
    <source>
        <dbReference type="Proteomes" id="UP000309997"/>
    </source>
</evidence>
<sequence length="766" mass="87186">MANSLKRPLKVSTSHDASSLGNKRQREAQVLDGSNIVSEKINAIEDLHDMGTRQLREQAILRGLSSSGSKKELRDRLCAESEKESKNGTPEGKEEDEEKETSNKDEKVTASFNKVTAGLDQYLPDHIKTQYHVLEHGDSIYDATLNQTNVGNNNNKFYLIQALESNDCSKFMVYTRWGRVGIKGQDKLQSPYTSRGSAIQEFEAKFFAKTKNRWPNRKDFICHPKCYTWLETDHDMNKESSEEKPIFTVERLLQVTRLDPRIAIFISLICDVRMMKQRMMELGYNAEKLPLGKLSKSTILKGYDVLRRICENIGKSDTEKLEELSGEFYTIIPHDFGFNKMREFTIDNHYKLKCKLEMVEALGEIEIATSLIKDDIYTQEDPLYSKYHCLRCELVPLDVGSKEFSMIEKYIRNTGDETHYRIDIVQIFRASREGENERFKKFFQTKNRMLLWHGSRLTNWTGILSEGLRIAPPEAPSTHSLGNGLYFADMFSKSAPYCRANWINSDAVLVLCEVALGDMLDYGSFNCQAKLPKGKLSVKVAGRTVPDSSQAQVLEDGVLVPLGKPVELPYSQVGCIIILSNFPKNLVEASIKFNLSEYKSRFILASSVDSSAVSKGADIARTSLPLALLLLGFLLSSVDISNSAEIACQMLVYLCVYTTPAALLPCLPARELQAIDRSPHPSHQIDVERHARDFMEAAKKLQLYFIGLQREDQPTMSETLRKDIAMMEEELKVKDELIKRQERLIQGWRKELKDQAEKHNTELERV</sequence>
<gene>
    <name evidence="1" type="ORF">D5086_026291</name>
</gene>
<reference evidence="1 2" key="1">
    <citation type="journal article" date="2024" name="Plant Biotechnol. J.">
        <title>Genome and CRISPR/Cas9 system of a widespread forest tree (Populus alba) in the world.</title>
        <authorList>
            <person name="Liu Y.J."/>
            <person name="Jiang P.F."/>
            <person name="Han X.M."/>
            <person name="Li X.Y."/>
            <person name="Wang H.M."/>
            <person name="Wang Y.J."/>
            <person name="Wang X.X."/>
            <person name="Zeng Q.Y."/>
        </authorList>
    </citation>
    <scope>NUCLEOTIDE SEQUENCE [LARGE SCALE GENOMIC DNA]</scope>
    <source>
        <strain evidence="2">cv. PAL-ZL1</strain>
    </source>
</reference>
<organism evidence="1 2">
    <name type="scientific">Populus alba</name>
    <name type="common">White poplar</name>
    <dbReference type="NCBI Taxonomy" id="43335"/>
    <lineage>
        <taxon>Eukaryota</taxon>
        <taxon>Viridiplantae</taxon>
        <taxon>Streptophyta</taxon>
        <taxon>Embryophyta</taxon>
        <taxon>Tracheophyta</taxon>
        <taxon>Spermatophyta</taxon>
        <taxon>Magnoliopsida</taxon>
        <taxon>eudicotyledons</taxon>
        <taxon>Gunneridae</taxon>
        <taxon>Pentapetalae</taxon>
        <taxon>rosids</taxon>
        <taxon>fabids</taxon>
        <taxon>Malpighiales</taxon>
        <taxon>Salicaceae</taxon>
        <taxon>Saliceae</taxon>
        <taxon>Populus</taxon>
    </lineage>
</organism>
<accession>A0ACC4B1W3</accession>
<proteinExistence type="predicted"/>
<name>A0ACC4B1W3_POPAL</name>
<dbReference type="EMBL" id="RCHU02000014">
    <property type="protein sequence ID" value="KAL3572387.1"/>
    <property type="molecule type" value="Genomic_DNA"/>
</dbReference>
<evidence type="ECO:0000313" key="1">
    <source>
        <dbReference type="EMBL" id="KAL3572387.1"/>
    </source>
</evidence>